<feature type="domain" description="NLPC/P60 N-terminal" evidence="7">
    <location>
        <begin position="13"/>
        <end position="127"/>
    </location>
</feature>
<sequence length="450" mass="52189">MLIKRKFLRYFVFIFIVSFFAGCAQKKAAEPETAQAELPQSVVDLQNVDQNVSAYVDTINERYIGSLESYEKHYFLPWNIDKIDISLHEAMWAYRAFRSANSYGENLQPLKASFFKDIYERSNFKDFSTLNKPAITLKRIDIRAFPTDKPLLMDPNEAGEGFPFDYMQNSTIAPNKPILVSHFSRDREWAFIEASFAYGWVKSRDIAFIPLQYAKLYQKAQKEFVMKESEPIYDAKGNFLFRSRIGMMLPEIDEKDDSFTILTIGNYKENEAYYIESNISKEILHKDVLKFNKENIAKILNEVMHVEYGWGGMYGQRDCSSMLRDFYAPFGLWLPRNSYEQGKVGKVVSFDGLHDEEKVALIKEEGIPFETLLYKKGHIMLYVGVKNDKVIIFQNTWGIKTKKDGEEGRFIIGKPIFSTLELGKELPDYDENASILRQLKSMNILTQSNN</sequence>
<dbReference type="Pfam" id="PF12912">
    <property type="entry name" value="N_NLPC_P60"/>
    <property type="match status" value="1"/>
</dbReference>
<feature type="domain" description="SH3b2-type SH3" evidence="9">
    <location>
        <begin position="227"/>
        <end position="253"/>
    </location>
</feature>
<organism evidence="10 11">
    <name type="scientific">Sulfurimonas paralvinellae</name>
    <dbReference type="NCBI Taxonomy" id="317658"/>
    <lineage>
        <taxon>Bacteria</taxon>
        <taxon>Pseudomonadati</taxon>
        <taxon>Campylobacterota</taxon>
        <taxon>Epsilonproteobacteria</taxon>
        <taxon>Campylobacterales</taxon>
        <taxon>Sulfurimonadaceae</taxon>
        <taxon>Sulfurimonas</taxon>
    </lineage>
</organism>
<dbReference type="PIRSF" id="PIRSF019015">
    <property type="entry name" value="P60_peptidase_YkfC"/>
    <property type="match status" value="1"/>
</dbReference>
<dbReference type="InterPro" id="IPR027017">
    <property type="entry name" value="P60_peptidase_YkfC"/>
</dbReference>
<gene>
    <name evidence="10" type="ORF">FM071_04815</name>
</gene>
<dbReference type="InterPro" id="IPR038765">
    <property type="entry name" value="Papain-like_cys_pep_sf"/>
</dbReference>
<dbReference type="Proteomes" id="UP000593580">
    <property type="component" value="Chromosome"/>
</dbReference>
<accession>A0A7M1BAH9</accession>
<evidence type="ECO:0000256" key="5">
    <source>
        <dbReference type="SAM" id="SignalP"/>
    </source>
</evidence>
<dbReference type="SUPFAM" id="SSF54001">
    <property type="entry name" value="Cysteine proteinases"/>
    <property type="match status" value="1"/>
</dbReference>
<keyword evidence="4" id="KW-0788">Thiol protease</keyword>
<dbReference type="GO" id="GO:0006508">
    <property type="term" value="P:proteolysis"/>
    <property type="evidence" value="ECO:0007669"/>
    <property type="project" value="UniProtKB-KW"/>
</dbReference>
<evidence type="ECO:0000259" key="6">
    <source>
        <dbReference type="Pfam" id="PF00877"/>
    </source>
</evidence>
<evidence type="ECO:0000313" key="10">
    <source>
        <dbReference type="EMBL" id="QOP46714.1"/>
    </source>
</evidence>
<comment type="similarity">
    <text evidence="1">Belongs to the peptidase C40 family.</text>
</comment>
<keyword evidence="5" id="KW-0732">Signal</keyword>
<dbReference type="GO" id="GO:0008234">
    <property type="term" value="F:cysteine-type peptidase activity"/>
    <property type="evidence" value="ECO:0007669"/>
    <property type="project" value="UniProtKB-KW"/>
</dbReference>
<dbReference type="Pfam" id="PF12913">
    <property type="entry name" value="SH3_6"/>
    <property type="match status" value="1"/>
</dbReference>
<dbReference type="AlphaFoldDB" id="A0A7M1BAH9"/>
<dbReference type="EMBL" id="CP041406">
    <property type="protein sequence ID" value="QOP46714.1"/>
    <property type="molecule type" value="Genomic_DNA"/>
</dbReference>
<feature type="domain" description="SH3b1" evidence="8">
    <location>
        <begin position="150"/>
        <end position="202"/>
    </location>
</feature>
<evidence type="ECO:0000256" key="4">
    <source>
        <dbReference type="ARBA" id="ARBA00022807"/>
    </source>
</evidence>
<dbReference type="PROSITE" id="PS51257">
    <property type="entry name" value="PROKAR_LIPOPROTEIN"/>
    <property type="match status" value="1"/>
</dbReference>
<protein>
    <submittedName>
        <fullName evidence="10">Glycoside hydrolase</fullName>
    </submittedName>
</protein>
<feature type="signal peptide" evidence="5">
    <location>
        <begin position="1"/>
        <end position="23"/>
    </location>
</feature>
<evidence type="ECO:0000256" key="3">
    <source>
        <dbReference type="ARBA" id="ARBA00022801"/>
    </source>
</evidence>
<dbReference type="InterPro" id="IPR000064">
    <property type="entry name" value="NLP_P60_dom"/>
</dbReference>
<dbReference type="Pfam" id="PF12914">
    <property type="entry name" value="SH3_7"/>
    <property type="match status" value="1"/>
</dbReference>
<evidence type="ECO:0000256" key="1">
    <source>
        <dbReference type="ARBA" id="ARBA00007074"/>
    </source>
</evidence>
<keyword evidence="2" id="KW-0645">Protease</keyword>
<keyword evidence="3 10" id="KW-0378">Hydrolase</keyword>
<evidence type="ECO:0000259" key="9">
    <source>
        <dbReference type="Pfam" id="PF12914"/>
    </source>
</evidence>
<feature type="chain" id="PRO_5032902605" evidence="5">
    <location>
        <begin position="24"/>
        <end position="450"/>
    </location>
</feature>
<dbReference type="Pfam" id="PF00877">
    <property type="entry name" value="NLPC_P60"/>
    <property type="match status" value="1"/>
</dbReference>
<dbReference type="KEGG" id="spal:FM071_04815"/>
<dbReference type="Gene3D" id="3.90.1720.10">
    <property type="entry name" value="endopeptidase domain like (from Nostoc punctiforme)"/>
    <property type="match status" value="1"/>
</dbReference>
<proteinExistence type="inferred from homology"/>
<evidence type="ECO:0000259" key="8">
    <source>
        <dbReference type="Pfam" id="PF12913"/>
    </source>
</evidence>
<name>A0A7M1BAH9_9BACT</name>
<dbReference type="InterPro" id="IPR026864">
    <property type="entry name" value="SH3b2-type_SH3"/>
</dbReference>
<dbReference type="InterPro" id="IPR039439">
    <property type="entry name" value="SH3b1_dom"/>
</dbReference>
<evidence type="ECO:0000313" key="11">
    <source>
        <dbReference type="Proteomes" id="UP000593580"/>
    </source>
</evidence>
<dbReference type="InterPro" id="IPR025606">
    <property type="entry name" value="NLPC/P60_N_dom"/>
</dbReference>
<evidence type="ECO:0000256" key="2">
    <source>
        <dbReference type="ARBA" id="ARBA00022670"/>
    </source>
</evidence>
<keyword evidence="11" id="KW-1185">Reference proteome</keyword>
<feature type="domain" description="NlpC/P60" evidence="6">
    <location>
        <begin position="306"/>
        <end position="384"/>
    </location>
</feature>
<reference evidence="10 11" key="1">
    <citation type="submission" date="2019-07" db="EMBL/GenBank/DDBJ databases">
        <title>Sulfurimonas paralvinellae sp. nov., a novel mesophilic, hydrogen- and sulfur-oxidizing chemolithoautotroph within the Epsilonproteo- bacteria isolated from a deep-sea hydrothermal vent polychaete nest, reclassification of Thiomicrospira denitrificans as Sulfurimonas denitrificans comb. nov. and emended description of the genus Sulfurimonas.</title>
        <authorList>
            <person name="Wang S."/>
            <person name="Jiang L."/>
            <person name="Shao Z."/>
        </authorList>
    </citation>
    <scope>NUCLEOTIDE SEQUENCE [LARGE SCALE GENOMIC DNA]</scope>
    <source>
        <strain evidence="10 11">GO25</strain>
    </source>
</reference>
<evidence type="ECO:0000259" key="7">
    <source>
        <dbReference type="Pfam" id="PF12912"/>
    </source>
</evidence>